<dbReference type="EMBL" id="CP092870">
    <property type="protein sequence ID" value="UYV70962.1"/>
    <property type="molecule type" value="Genomic_DNA"/>
</dbReference>
<gene>
    <name evidence="1" type="ORF">LAZ67_8001261</name>
</gene>
<proteinExistence type="predicted"/>
<keyword evidence="2" id="KW-1185">Reference proteome</keyword>
<name>A0ABY6KQ20_9ARAC</name>
<evidence type="ECO:0000313" key="1">
    <source>
        <dbReference type="EMBL" id="UYV70962.1"/>
    </source>
</evidence>
<sequence length="142" mass="16340">MEFLIDESSASCIQDILNLCHHINRNMEEAEKVTHLMKGVAEKLYQALLPIEIDTVDEFCRHCRRIEALNKKRIGRPQFERLANVSLISADSDIDIEALIQRVVKKEINNVVAGRNYPVSTENMEEEVFLRTEETIALILKC</sequence>
<accession>A0ABY6KQ20</accession>
<dbReference type="Proteomes" id="UP001235939">
    <property type="component" value="Chromosome 08"/>
</dbReference>
<reference evidence="1 2" key="1">
    <citation type="submission" date="2022-01" db="EMBL/GenBank/DDBJ databases">
        <title>A chromosomal length assembly of Cordylochernes scorpioides.</title>
        <authorList>
            <person name="Zeh D."/>
            <person name="Zeh J."/>
        </authorList>
    </citation>
    <scope>NUCLEOTIDE SEQUENCE [LARGE SCALE GENOMIC DNA]</scope>
    <source>
        <strain evidence="1">IN4F17</strain>
        <tissue evidence="1">Whole Body</tissue>
    </source>
</reference>
<evidence type="ECO:0000313" key="2">
    <source>
        <dbReference type="Proteomes" id="UP001235939"/>
    </source>
</evidence>
<protein>
    <submittedName>
        <fullName evidence="1">ASPRV1</fullName>
    </submittedName>
</protein>
<organism evidence="1 2">
    <name type="scientific">Cordylochernes scorpioides</name>
    <dbReference type="NCBI Taxonomy" id="51811"/>
    <lineage>
        <taxon>Eukaryota</taxon>
        <taxon>Metazoa</taxon>
        <taxon>Ecdysozoa</taxon>
        <taxon>Arthropoda</taxon>
        <taxon>Chelicerata</taxon>
        <taxon>Arachnida</taxon>
        <taxon>Pseudoscorpiones</taxon>
        <taxon>Cheliferoidea</taxon>
        <taxon>Chernetidae</taxon>
        <taxon>Cordylochernes</taxon>
    </lineage>
</organism>